<keyword evidence="2" id="KW-1185">Reference proteome</keyword>
<proteinExistence type="predicted"/>
<gene>
    <name evidence="1" type="ORF">HPB49_017485</name>
</gene>
<organism evidence="1 2">
    <name type="scientific">Dermacentor silvarum</name>
    <name type="common">Tick</name>
    <dbReference type="NCBI Taxonomy" id="543639"/>
    <lineage>
        <taxon>Eukaryota</taxon>
        <taxon>Metazoa</taxon>
        <taxon>Ecdysozoa</taxon>
        <taxon>Arthropoda</taxon>
        <taxon>Chelicerata</taxon>
        <taxon>Arachnida</taxon>
        <taxon>Acari</taxon>
        <taxon>Parasitiformes</taxon>
        <taxon>Ixodida</taxon>
        <taxon>Ixodoidea</taxon>
        <taxon>Ixodidae</taxon>
        <taxon>Rhipicephalinae</taxon>
        <taxon>Dermacentor</taxon>
    </lineage>
</organism>
<protein>
    <submittedName>
        <fullName evidence="1">Uncharacterized protein</fullName>
    </submittedName>
</protein>
<accession>A0ACB8DQA3</accession>
<name>A0ACB8DQA3_DERSI</name>
<comment type="caution">
    <text evidence="1">The sequence shown here is derived from an EMBL/GenBank/DDBJ whole genome shotgun (WGS) entry which is preliminary data.</text>
</comment>
<sequence length="251" mass="25817">MVPKCTRAFSPRTDLPDAFRVFDRDGHGFVTTVELRHVVTTLGERMTDEEADELVREADANDEGHVDYEELIKTTSTPLPPDQYVMPPRKRPPPSTELQQPGPDSVTPNASGEPAERASVSVISEPQPAGGEMAAAVAEGGSVRSGETSAPSSETRGDEKSGSKKYSGNGSTSGSGKGSALASGKGSPSASGKGSKSGSAAGPMEGSKKWSRKASGTGDSPATVSTTCGPPVQAVMQDAPAEKKDGEVANK</sequence>
<reference evidence="1" key="1">
    <citation type="submission" date="2020-05" db="EMBL/GenBank/DDBJ databases">
        <title>Large-scale comparative analyses of tick genomes elucidate their genetic diversity and vector capacities.</title>
        <authorList>
            <person name="Jia N."/>
            <person name="Wang J."/>
            <person name="Shi W."/>
            <person name="Du L."/>
            <person name="Sun Y."/>
            <person name="Zhan W."/>
            <person name="Jiang J."/>
            <person name="Wang Q."/>
            <person name="Zhang B."/>
            <person name="Ji P."/>
            <person name="Sakyi L.B."/>
            <person name="Cui X."/>
            <person name="Yuan T."/>
            <person name="Jiang B."/>
            <person name="Yang W."/>
            <person name="Lam T.T.-Y."/>
            <person name="Chang Q."/>
            <person name="Ding S."/>
            <person name="Wang X."/>
            <person name="Zhu J."/>
            <person name="Ruan X."/>
            <person name="Zhao L."/>
            <person name="Wei J."/>
            <person name="Que T."/>
            <person name="Du C."/>
            <person name="Cheng J."/>
            <person name="Dai P."/>
            <person name="Han X."/>
            <person name="Huang E."/>
            <person name="Gao Y."/>
            <person name="Liu J."/>
            <person name="Shao H."/>
            <person name="Ye R."/>
            <person name="Li L."/>
            <person name="Wei W."/>
            <person name="Wang X."/>
            <person name="Wang C."/>
            <person name="Yang T."/>
            <person name="Huo Q."/>
            <person name="Li W."/>
            <person name="Guo W."/>
            <person name="Chen H."/>
            <person name="Zhou L."/>
            <person name="Ni X."/>
            <person name="Tian J."/>
            <person name="Zhou Y."/>
            <person name="Sheng Y."/>
            <person name="Liu T."/>
            <person name="Pan Y."/>
            <person name="Xia L."/>
            <person name="Li J."/>
            <person name="Zhao F."/>
            <person name="Cao W."/>
        </authorList>
    </citation>
    <scope>NUCLEOTIDE SEQUENCE</scope>
    <source>
        <strain evidence="1">Dsil-2018</strain>
    </source>
</reference>
<evidence type="ECO:0000313" key="2">
    <source>
        <dbReference type="Proteomes" id="UP000821865"/>
    </source>
</evidence>
<dbReference type="Proteomes" id="UP000821865">
    <property type="component" value="Chromosome 10"/>
</dbReference>
<evidence type="ECO:0000313" key="1">
    <source>
        <dbReference type="EMBL" id="KAH7974628.1"/>
    </source>
</evidence>
<dbReference type="EMBL" id="CM023479">
    <property type="protein sequence ID" value="KAH7974628.1"/>
    <property type="molecule type" value="Genomic_DNA"/>
</dbReference>